<reference evidence="11 12" key="1">
    <citation type="submission" date="2018-11" db="EMBL/GenBank/DDBJ databases">
        <title>Genome sequence of Apiotrichum porosum DSM 27194.</title>
        <authorList>
            <person name="Aliyu H."/>
            <person name="Gorte O."/>
            <person name="Ochsenreither K."/>
        </authorList>
    </citation>
    <scope>NUCLEOTIDE SEQUENCE [LARGE SCALE GENOMIC DNA]</scope>
    <source>
        <strain evidence="11 12">DSM 27194</strain>
    </source>
</reference>
<dbReference type="SUPFAM" id="SSF52833">
    <property type="entry name" value="Thioredoxin-like"/>
    <property type="match status" value="1"/>
</dbReference>
<keyword evidence="12" id="KW-1185">Reference proteome</keyword>
<evidence type="ECO:0000256" key="6">
    <source>
        <dbReference type="ARBA" id="ARBA00022792"/>
    </source>
</evidence>
<evidence type="ECO:0000256" key="4">
    <source>
        <dbReference type="ARBA" id="ARBA00022448"/>
    </source>
</evidence>
<evidence type="ECO:0000256" key="9">
    <source>
        <dbReference type="ARBA" id="ARBA00023136"/>
    </source>
</evidence>
<keyword evidence="8" id="KW-0496">Mitochondrion</keyword>
<dbReference type="InterPro" id="IPR036249">
    <property type="entry name" value="Thioredoxin-like_sf"/>
</dbReference>
<comment type="function">
    <text evidence="1">Accessory subunit of the mitochondrial membrane respiratory chain NADH dehydrogenase (Complex I), that is believed not to be involved in catalysis. Complex I functions in the transfer of electrons from NADH to the respiratory chain. The immediate electron acceptor for the enzyme is believed to be ubiquinone.</text>
</comment>
<dbReference type="GeneID" id="39590512"/>
<protein>
    <recommendedName>
        <fullName evidence="10">Ribosomal protein/NADH dehydrogenase domain-containing protein</fullName>
    </recommendedName>
</protein>
<dbReference type="OrthoDB" id="10250268at2759"/>
<dbReference type="GO" id="GO:0005743">
    <property type="term" value="C:mitochondrial inner membrane"/>
    <property type="evidence" value="ECO:0007669"/>
    <property type="project" value="UniProtKB-SubCell"/>
</dbReference>
<keyword evidence="5" id="KW-0679">Respiratory chain</keyword>
<keyword evidence="4" id="KW-0813">Transport</keyword>
<keyword evidence="6" id="KW-0999">Mitochondrion inner membrane</keyword>
<evidence type="ECO:0000256" key="3">
    <source>
        <dbReference type="ARBA" id="ARBA00008939"/>
    </source>
</evidence>
<dbReference type="EMBL" id="RSCE01000003">
    <property type="protein sequence ID" value="RSH84448.1"/>
    <property type="molecule type" value="Genomic_DNA"/>
</dbReference>
<dbReference type="Gene3D" id="3.40.30.10">
    <property type="entry name" value="Glutaredoxin"/>
    <property type="match status" value="1"/>
</dbReference>
<sequence>MSFKQLPKAVKELRLHLCQTSPASAGVRQFIKASYPALKSANPDVKVLIREAQGVSPRAFVRFERGVEQQAGLDNLSETDVAAALTKLAGQ</sequence>
<comment type="similarity">
    <text evidence="3">Belongs to the complex I NDUFA2 subunit family.</text>
</comment>
<dbReference type="InterPro" id="IPR016464">
    <property type="entry name" value="NADH_Ub_cplx-1_asu_su-2"/>
</dbReference>
<proteinExistence type="inferred from homology"/>
<evidence type="ECO:0000256" key="7">
    <source>
        <dbReference type="ARBA" id="ARBA00022982"/>
    </source>
</evidence>
<dbReference type="PIRSF" id="PIRSF005822">
    <property type="entry name" value="NDUA2"/>
    <property type="match status" value="1"/>
</dbReference>
<dbReference type="RefSeq" id="XP_028477896.1">
    <property type="nucleotide sequence ID" value="XM_028621444.1"/>
</dbReference>
<evidence type="ECO:0000256" key="5">
    <source>
        <dbReference type="ARBA" id="ARBA00022660"/>
    </source>
</evidence>
<dbReference type="PANTHER" id="PTHR12878">
    <property type="entry name" value="NADH-UBIQUINONE OXIDOREDUCTASE B8 SUBUNIT"/>
    <property type="match status" value="1"/>
</dbReference>
<evidence type="ECO:0000256" key="8">
    <source>
        <dbReference type="ARBA" id="ARBA00023128"/>
    </source>
</evidence>
<name>A0A427XZZ4_9TREE</name>
<keyword evidence="7" id="KW-0249">Electron transport</keyword>
<dbReference type="Proteomes" id="UP000279236">
    <property type="component" value="Unassembled WGS sequence"/>
</dbReference>
<evidence type="ECO:0000259" key="10">
    <source>
        <dbReference type="SMART" id="SM00916"/>
    </source>
</evidence>
<comment type="subcellular location">
    <subcellularLocation>
        <location evidence="2">Mitochondrion inner membrane</location>
        <topology evidence="2">Peripheral membrane protein</topology>
        <orientation evidence="2">Matrix side</orientation>
    </subcellularLocation>
</comment>
<comment type="caution">
    <text evidence="11">The sequence shown here is derived from an EMBL/GenBank/DDBJ whole genome shotgun (WGS) entry which is preliminary data.</text>
</comment>
<dbReference type="InterPro" id="IPR007741">
    <property type="entry name" value="Ribosomal_mL43/mS25/NADH_DH"/>
</dbReference>
<evidence type="ECO:0000256" key="2">
    <source>
        <dbReference type="ARBA" id="ARBA00004443"/>
    </source>
</evidence>
<organism evidence="11 12">
    <name type="scientific">Apiotrichum porosum</name>
    <dbReference type="NCBI Taxonomy" id="105984"/>
    <lineage>
        <taxon>Eukaryota</taxon>
        <taxon>Fungi</taxon>
        <taxon>Dikarya</taxon>
        <taxon>Basidiomycota</taxon>
        <taxon>Agaricomycotina</taxon>
        <taxon>Tremellomycetes</taxon>
        <taxon>Trichosporonales</taxon>
        <taxon>Trichosporonaceae</taxon>
        <taxon>Apiotrichum</taxon>
    </lineage>
</organism>
<feature type="domain" description="Ribosomal protein/NADH dehydrogenase" evidence="10">
    <location>
        <begin position="19"/>
        <end position="91"/>
    </location>
</feature>
<keyword evidence="9" id="KW-0472">Membrane</keyword>
<accession>A0A427XZZ4</accession>
<gene>
    <name evidence="11" type="ORF">EHS24_005969</name>
</gene>
<dbReference type="PANTHER" id="PTHR12878:SF0">
    <property type="entry name" value="NADH DEHYDROGENASE [UBIQUINONE] 1 ALPHA SUBCOMPLEX SUBUNIT 2"/>
    <property type="match status" value="1"/>
</dbReference>
<dbReference type="AlphaFoldDB" id="A0A427XZZ4"/>
<dbReference type="Pfam" id="PF05047">
    <property type="entry name" value="L51_S25_CI-B8"/>
    <property type="match status" value="1"/>
</dbReference>
<evidence type="ECO:0000313" key="12">
    <source>
        <dbReference type="Proteomes" id="UP000279236"/>
    </source>
</evidence>
<dbReference type="SMART" id="SM00916">
    <property type="entry name" value="L51_S25_CI-B8"/>
    <property type="match status" value="1"/>
</dbReference>
<evidence type="ECO:0000313" key="11">
    <source>
        <dbReference type="EMBL" id="RSH84448.1"/>
    </source>
</evidence>
<evidence type="ECO:0000256" key="1">
    <source>
        <dbReference type="ARBA" id="ARBA00003195"/>
    </source>
</evidence>
<dbReference type="STRING" id="105984.A0A427XZZ4"/>